<dbReference type="PATRIC" id="fig|37927.3.peg.3650"/>
<gene>
    <name evidence="6" type="ORF">SA2016_3557</name>
</gene>
<feature type="domain" description="DUF5110" evidence="4">
    <location>
        <begin position="631"/>
        <end position="695"/>
    </location>
</feature>
<evidence type="ECO:0000256" key="1">
    <source>
        <dbReference type="ARBA" id="ARBA00007806"/>
    </source>
</evidence>
<dbReference type="InterPro" id="IPR048395">
    <property type="entry name" value="Glyco_hydro_31_C"/>
</dbReference>
<keyword evidence="7" id="KW-1185">Reference proteome</keyword>
<dbReference type="GO" id="GO:0090599">
    <property type="term" value="F:alpha-glucosidase activity"/>
    <property type="evidence" value="ECO:0007669"/>
    <property type="project" value="TreeGrafter"/>
</dbReference>
<dbReference type="InterPro" id="IPR017853">
    <property type="entry name" value="GH"/>
</dbReference>
<feature type="domain" description="Glycosyl hydrolase family 31 C-terminal" evidence="5">
    <location>
        <begin position="522"/>
        <end position="613"/>
    </location>
</feature>
<accession>A0A127A546</accession>
<dbReference type="PANTHER" id="PTHR22762">
    <property type="entry name" value="ALPHA-GLUCOSIDASE"/>
    <property type="match status" value="1"/>
</dbReference>
<dbReference type="InterPro" id="IPR033403">
    <property type="entry name" value="DUF5110"/>
</dbReference>
<dbReference type="CDD" id="cd06595">
    <property type="entry name" value="GH31_u1"/>
    <property type="match status" value="1"/>
</dbReference>
<dbReference type="SUPFAM" id="SSF51445">
    <property type="entry name" value="(Trans)glycosidases"/>
    <property type="match status" value="1"/>
</dbReference>
<dbReference type="OrthoDB" id="176168at2"/>
<protein>
    <submittedName>
        <fullName evidence="6">Alpha-xylosidase</fullName>
    </submittedName>
</protein>
<dbReference type="InterPro" id="IPR013780">
    <property type="entry name" value="Glyco_hydro_b"/>
</dbReference>
<proteinExistence type="inferred from homology"/>
<dbReference type="AlphaFoldDB" id="A0A127A546"/>
<dbReference type="GO" id="GO:0005975">
    <property type="term" value="P:carbohydrate metabolic process"/>
    <property type="evidence" value="ECO:0007669"/>
    <property type="project" value="InterPro"/>
</dbReference>
<evidence type="ECO:0000259" key="5">
    <source>
        <dbReference type="Pfam" id="PF21365"/>
    </source>
</evidence>
<dbReference type="Gene3D" id="3.20.20.80">
    <property type="entry name" value="Glycosidases"/>
    <property type="match status" value="1"/>
</dbReference>
<name>A0A127A546_9MICC</name>
<evidence type="ECO:0000313" key="7">
    <source>
        <dbReference type="Proteomes" id="UP000070134"/>
    </source>
</evidence>
<organism evidence="6 7">
    <name type="scientific">Sinomonas atrocyanea</name>
    <dbReference type="NCBI Taxonomy" id="37927"/>
    <lineage>
        <taxon>Bacteria</taxon>
        <taxon>Bacillati</taxon>
        <taxon>Actinomycetota</taxon>
        <taxon>Actinomycetes</taxon>
        <taxon>Micrococcales</taxon>
        <taxon>Micrococcaceae</taxon>
        <taxon>Sinomonas</taxon>
    </lineage>
</organism>
<dbReference type="RefSeq" id="WP_084249616.1">
    <property type="nucleotide sequence ID" value="NZ_BJMO01000079.1"/>
</dbReference>
<dbReference type="Pfam" id="PF21365">
    <property type="entry name" value="Glyco_hydro_31_3rd"/>
    <property type="match status" value="1"/>
</dbReference>
<evidence type="ECO:0000256" key="2">
    <source>
        <dbReference type="RuleBase" id="RU361185"/>
    </source>
</evidence>
<reference evidence="6 7" key="1">
    <citation type="submission" date="2016-02" db="EMBL/GenBank/DDBJ databases">
        <title>Complete genome of Sinomonas atrocyanea KCTC 3377.</title>
        <authorList>
            <person name="Kim K.M."/>
        </authorList>
    </citation>
    <scope>NUCLEOTIDE SEQUENCE [LARGE SCALE GENOMIC DNA]</scope>
    <source>
        <strain evidence="6 7">KCTC 3377</strain>
    </source>
</reference>
<dbReference type="EMBL" id="CP014518">
    <property type="protein sequence ID" value="AMM34216.1"/>
    <property type="molecule type" value="Genomic_DNA"/>
</dbReference>
<evidence type="ECO:0000259" key="3">
    <source>
        <dbReference type="Pfam" id="PF01055"/>
    </source>
</evidence>
<dbReference type="STRING" id="37927.SA2016_3557"/>
<dbReference type="KEGG" id="satk:SA2016_3557"/>
<keyword evidence="2" id="KW-0326">Glycosidase</keyword>
<dbReference type="Pfam" id="PF17137">
    <property type="entry name" value="DUF5110"/>
    <property type="match status" value="1"/>
</dbReference>
<evidence type="ECO:0000259" key="4">
    <source>
        <dbReference type="Pfam" id="PF17137"/>
    </source>
</evidence>
<dbReference type="Gene3D" id="2.60.40.1180">
    <property type="entry name" value="Golgi alpha-mannosidase II"/>
    <property type="match status" value="2"/>
</dbReference>
<keyword evidence="2" id="KW-0378">Hydrolase</keyword>
<comment type="similarity">
    <text evidence="1 2">Belongs to the glycosyl hydrolase 31 family.</text>
</comment>
<dbReference type="Pfam" id="PF01055">
    <property type="entry name" value="Glyco_hydro_31_2nd"/>
    <property type="match status" value="1"/>
</dbReference>
<dbReference type="Proteomes" id="UP000070134">
    <property type="component" value="Chromosome"/>
</dbReference>
<dbReference type="InterPro" id="IPR000322">
    <property type="entry name" value="Glyco_hydro_31_TIM"/>
</dbReference>
<dbReference type="GO" id="GO:0006491">
    <property type="term" value="P:N-glycan processing"/>
    <property type="evidence" value="ECO:0007669"/>
    <property type="project" value="TreeGrafter"/>
</dbReference>
<evidence type="ECO:0000313" key="6">
    <source>
        <dbReference type="EMBL" id="AMM34216.1"/>
    </source>
</evidence>
<dbReference type="PANTHER" id="PTHR22762:SF89">
    <property type="entry name" value="ALPHA-XYLOSIDASE"/>
    <property type="match status" value="1"/>
</dbReference>
<sequence length="814" mass="89313">MTETTRTVRLPDHLRPVTSPRARPAAVVRGPHYRITVLTSRLLRLEYSPDGDFEDRASQAVLHRDLEPPEFRVLDSEGRLEILTEHLHLVYDRGEFAPHGLSVKVLGGVSNYHSVWHYGEEGERNLGGTARTLDGVDGACALEPGLMSRYGFSVLDDSSTLVFGDDGWLAPRARPGSDGNAGGRVDLYFFGYGRDYRACLRDYYRISGPTPLVPRFALGNWWSRYHRYSEEEYRGVIERFAEAEVPLSVAVLDMDWHLTEIDPAHGSGWTGYTWNRELFPDPEGFARWLHGRGLALTLNVHPADGIAAHEEAYERAALALGLDPAAGEAIAFDPADPEFLSAYLREVHHPLEEAGVDFWWLDWQSGPYSRLRGLDPLWVLNHVHFLDSARGGRLPLTFSRYAGPGSHRYPIGFSGDTIVTWESLAFQPYFTATASNVGYGWWSHDIGGHMGGYKDDDLAARWVQLGVFSPITRLHSSSMPFTGKEPWRFRPDAEAAMEEFLRLRHRLVPYLHTMNHRAAGEGRPLVEPLYYEHPEAAEAYEVPNQFLFGSELMVAPIVSLRDRALHRASVTAWLPPGDWFDVFTGTRYRGGRRVQMFRTLESIPVLARAGAILPLAAGPPANGVACPERIAVRVFGGASGTFELVEDDGSGAAGRREHQVRTPIVFDWDAGSLRVGPAHGSADGVPRTRAWEIAIEGISRPGAVRVTAGGRELDAVAEYDEQAATLRVAAEGIDASEALTVTAGDGFGLAPNRTVPAVERLLTDVHAEFAVKGEVYALVASGAPPAAVVAALAGLGLDEGLMGALLELILADAG</sequence>
<dbReference type="SUPFAM" id="SSF51011">
    <property type="entry name" value="Glycosyl hydrolase domain"/>
    <property type="match status" value="1"/>
</dbReference>
<feature type="domain" description="Glycoside hydrolase family 31 TIM barrel" evidence="3">
    <location>
        <begin position="210"/>
        <end position="514"/>
    </location>
</feature>